<dbReference type="Proteomes" id="UP000094336">
    <property type="component" value="Unassembled WGS sequence"/>
</dbReference>
<proteinExistence type="inferred from homology"/>
<name>A0A1E3QUX2_9ASCO</name>
<dbReference type="OrthoDB" id="430354at2759"/>
<keyword evidence="11" id="KW-1185">Reference proteome</keyword>
<evidence type="ECO:0000313" key="10">
    <source>
        <dbReference type="EMBL" id="ODQ81483.1"/>
    </source>
</evidence>
<evidence type="ECO:0000256" key="2">
    <source>
        <dbReference type="ARBA" id="ARBA00004922"/>
    </source>
</evidence>
<dbReference type="GeneID" id="30149072"/>
<feature type="non-terminal residue" evidence="10">
    <location>
        <position position="1"/>
    </location>
</feature>
<dbReference type="GO" id="GO:0046354">
    <property type="term" value="P:mannan biosynthetic process"/>
    <property type="evidence" value="ECO:0007669"/>
    <property type="project" value="TreeGrafter"/>
</dbReference>
<dbReference type="STRING" id="984486.A0A1E3QUX2"/>
<evidence type="ECO:0000256" key="8">
    <source>
        <dbReference type="ARBA" id="ARBA00023034"/>
    </source>
</evidence>
<dbReference type="InterPro" id="IPR029044">
    <property type="entry name" value="Nucleotide-diphossugar_trans"/>
</dbReference>
<reference evidence="11" key="1">
    <citation type="submission" date="2016-05" db="EMBL/GenBank/DDBJ databases">
        <title>Comparative genomics of biotechnologically important yeasts.</title>
        <authorList>
            <consortium name="DOE Joint Genome Institute"/>
            <person name="Riley R."/>
            <person name="Haridas S."/>
            <person name="Wolfe K.H."/>
            <person name="Lopes M.R."/>
            <person name="Hittinger C.T."/>
            <person name="Goker M."/>
            <person name="Salamov A."/>
            <person name="Wisecaver J."/>
            <person name="Long T.M."/>
            <person name="Aerts A.L."/>
            <person name="Barry K."/>
            <person name="Choi C."/>
            <person name="Clum A."/>
            <person name="Coughlan A.Y."/>
            <person name="Deshpande S."/>
            <person name="Douglass A.P."/>
            <person name="Hanson S.J."/>
            <person name="Klenk H.-P."/>
            <person name="Labutti K."/>
            <person name="Lapidus A."/>
            <person name="Lindquist E."/>
            <person name="Lipzen A."/>
            <person name="Meier-Kolthoff J.P."/>
            <person name="Ohm R.A."/>
            <person name="Otillar R.P."/>
            <person name="Pangilinan J."/>
            <person name="Peng Y."/>
            <person name="Rokas A."/>
            <person name="Rosa C.A."/>
            <person name="Scheuner C."/>
            <person name="Sibirny A.A."/>
            <person name="Slot J.C."/>
            <person name="Stielow J.B."/>
            <person name="Sun H."/>
            <person name="Kurtzman C.P."/>
            <person name="Blackwell M."/>
            <person name="Grigoriev I.V."/>
            <person name="Jeffries T.W."/>
        </authorList>
    </citation>
    <scope>NUCLEOTIDE SEQUENCE [LARGE SCALE GENOMIC DNA]</scope>
    <source>
        <strain evidence="11">NRRL Y-12698</strain>
    </source>
</reference>
<dbReference type="GO" id="GO:0000026">
    <property type="term" value="F:alpha-1,2-mannosyltransferase activity"/>
    <property type="evidence" value="ECO:0007669"/>
    <property type="project" value="TreeGrafter"/>
</dbReference>
<evidence type="ECO:0000313" key="11">
    <source>
        <dbReference type="Proteomes" id="UP000094336"/>
    </source>
</evidence>
<gene>
    <name evidence="10" type="ORF">BABINDRAFT_19529</name>
</gene>
<evidence type="ECO:0000256" key="1">
    <source>
        <dbReference type="ARBA" id="ARBA00004323"/>
    </source>
</evidence>
<evidence type="ECO:0000256" key="5">
    <source>
        <dbReference type="ARBA" id="ARBA00022692"/>
    </source>
</evidence>
<comment type="subcellular location">
    <subcellularLocation>
        <location evidence="1">Golgi apparatus membrane</location>
        <topology evidence="1">Single-pass type II membrane protein</topology>
    </subcellularLocation>
</comment>
<dbReference type="SUPFAM" id="SSF53448">
    <property type="entry name" value="Nucleotide-diphospho-sugar transferases"/>
    <property type="match status" value="1"/>
</dbReference>
<evidence type="ECO:0000256" key="7">
    <source>
        <dbReference type="ARBA" id="ARBA00022989"/>
    </source>
</evidence>
<dbReference type="Pfam" id="PF11051">
    <property type="entry name" value="Mannosyl_trans3"/>
    <property type="match status" value="1"/>
</dbReference>
<dbReference type="GO" id="GO:0000139">
    <property type="term" value="C:Golgi membrane"/>
    <property type="evidence" value="ECO:0007669"/>
    <property type="project" value="UniProtKB-SubCell"/>
</dbReference>
<keyword evidence="9" id="KW-0472">Membrane</keyword>
<organism evidence="10 11">
    <name type="scientific">Babjeviella inositovora NRRL Y-12698</name>
    <dbReference type="NCBI Taxonomy" id="984486"/>
    <lineage>
        <taxon>Eukaryota</taxon>
        <taxon>Fungi</taxon>
        <taxon>Dikarya</taxon>
        <taxon>Ascomycota</taxon>
        <taxon>Saccharomycotina</taxon>
        <taxon>Pichiomycetes</taxon>
        <taxon>Serinales incertae sedis</taxon>
        <taxon>Babjeviella</taxon>
    </lineage>
</organism>
<comment type="similarity">
    <text evidence="3">Belongs to the MNN1/MNT family.</text>
</comment>
<dbReference type="EMBL" id="KV454427">
    <property type="protein sequence ID" value="ODQ81483.1"/>
    <property type="molecule type" value="Genomic_DNA"/>
</dbReference>
<sequence length="416" mass="47632">KVKQKFASDMDFAFSKEYLSGVLQVTQEQIDDLHMKHENFKYLVEHHADQLLLPGKSAGRGIVYVGGGKFSWLDVISIQQLRRLGSTLPVEVFIPTEEEYEAELCEFILPKLGGRCMQLAELIPQQTLQGFQITGFQYKSLALLVSHFDEILFLDSDNVPTSNVDHLFKAEPFTSTQAVFWPDSWARTTHPQLYEIMGLEVNERRKVRGNDLTNLDPATSHFHDFQGTLGNPSTETGVFMLNKRTHRKTLLLSLYYNIYGPGYYYPLMCQGGAGEGDKETFIFAGFVLKEPTYLVQKLAWWIGFHDDDEFHAKALGQHDPVSDFKRSKLVKVPEDKKPDVDLGFMHMGYPKLFPEMLMGEVLYGEGNQQHRRLYQDLTRKLGYDFEFTMWKIMAQSLCDVSDMGAKFPLTHVPGIE</sequence>
<evidence type="ECO:0000256" key="3">
    <source>
        <dbReference type="ARBA" id="ARBA00009105"/>
    </source>
</evidence>
<dbReference type="Gene3D" id="3.90.550.10">
    <property type="entry name" value="Spore Coat Polysaccharide Biosynthesis Protein SpsA, Chain A"/>
    <property type="match status" value="1"/>
</dbReference>
<protein>
    <submittedName>
        <fullName evidence="10">Glycosyltransferase family 71 protein</fullName>
    </submittedName>
</protein>
<accession>A0A1E3QUX2</accession>
<keyword evidence="6" id="KW-0735">Signal-anchor</keyword>
<dbReference type="AlphaFoldDB" id="A0A1E3QUX2"/>
<evidence type="ECO:0000256" key="6">
    <source>
        <dbReference type="ARBA" id="ARBA00022968"/>
    </source>
</evidence>
<keyword evidence="4 10" id="KW-0808">Transferase</keyword>
<dbReference type="RefSeq" id="XP_018986811.1">
    <property type="nucleotide sequence ID" value="XM_019131219.1"/>
</dbReference>
<dbReference type="PANTHER" id="PTHR31646:SF1">
    <property type="entry name" value="ALPHA-1,2-MANNOSYLTRANSFERASE MNN2"/>
    <property type="match status" value="1"/>
</dbReference>
<evidence type="ECO:0000256" key="9">
    <source>
        <dbReference type="ARBA" id="ARBA00023136"/>
    </source>
</evidence>
<keyword evidence="8" id="KW-0333">Golgi apparatus</keyword>
<comment type="pathway">
    <text evidence="2">Protein modification; protein glycosylation.</text>
</comment>
<dbReference type="InterPro" id="IPR022751">
    <property type="entry name" value="Alpha_mannosyltransferase"/>
</dbReference>
<keyword evidence="7" id="KW-1133">Transmembrane helix</keyword>
<evidence type="ECO:0000256" key="4">
    <source>
        <dbReference type="ARBA" id="ARBA00022679"/>
    </source>
</evidence>
<keyword evidence="5" id="KW-0812">Transmembrane</keyword>
<feature type="non-terminal residue" evidence="10">
    <location>
        <position position="416"/>
    </location>
</feature>
<dbReference type="PANTHER" id="PTHR31646">
    <property type="entry name" value="ALPHA-1,2-MANNOSYLTRANSFERASE MNN2"/>
    <property type="match status" value="1"/>
</dbReference>